<accession>A0ABR7T0E7</accession>
<keyword evidence="3" id="KW-1185">Reference proteome</keyword>
<proteinExistence type="predicted"/>
<comment type="caution">
    <text evidence="2">The sequence shown here is derived from an EMBL/GenBank/DDBJ whole genome shotgun (WGS) entry which is preliminary data.</text>
</comment>
<dbReference type="RefSeq" id="WP_188039387.1">
    <property type="nucleotide sequence ID" value="NZ_JACVHF010000005.1"/>
</dbReference>
<dbReference type="Proteomes" id="UP000617402">
    <property type="component" value="Unassembled WGS sequence"/>
</dbReference>
<reference evidence="2 3" key="1">
    <citation type="submission" date="2020-07" db="EMBL/GenBank/DDBJ databases">
        <title>Draft whole-genome sequence of Heliobacterium chlorum DSM 3682, type strain.</title>
        <authorList>
            <person name="Kyndt J.A."/>
            <person name="Meyer T.E."/>
            <person name="Imhoff J.F."/>
        </authorList>
    </citation>
    <scope>NUCLEOTIDE SEQUENCE [LARGE SCALE GENOMIC DNA]</scope>
    <source>
        <strain evidence="2 3">DSM 3682</strain>
    </source>
</reference>
<protein>
    <submittedName>
        <fullName evidence="2">Uncharacterized protein</fullName>
    </submittedName>
</protein>
<organism evidence="2 3">
    <name type="scientific">Heliobacterium chlorum</name>
    <dbReference type="NCBI Taxonomy" id="2698"/>
    <lineage>
        <taxon>Bacteria</taxon>
        <taxon>Bacillati</taxon>
        <taxon>Bacillota</taxon>
        <taxon>Clostridia</taxon>
        <taxon>Eubacteriales</taxon>
        <taxon>Heliobacteriaceae</taxon>
        <taxon>Heliobacterium</taxon>
    </lineage>
</organism>
<feature type="compositionally biased region" description="Polar residues" evidence="1">
    <location>
        <begin position="24"/>
        <end position="40"/>
    </location>
</feature>
<sequence>MSNRRENFPTPHHPSRYSRPGQEGISQSLPTEETGEITQVNGGGEMQSWGDFALQNELNKNGKDDFLV</sequence>
<evidence type="ECO:0000313" key="3">
    <source>
        <dbReference type="Proteomes" id="UP000617402"/>
    </source>
</evidence>
<evidence type="ECO:0000256" key="1">
    <source>
        <dbReference type="SAM" id="MobiDB-lite"/>
    </source>
</evidence>
<name>A0ABR7T0E7_HELCL</name>
<dbReference type="EMBL" id="JACVHF010000005">
    <property type="protein sequence ID" value="MBC9784264.1"/>
    <property type="molecule type" value="Genomic_DNA"/>
</dbReference>
<evidence type="ECO:0000313" key="2">
    <source>
        <dbReference type="EMBL" id="MBC9784264.1"/>
    </source>
</evidence>
<feature type="region of interest" description="Disordered" evidence="1">
    <location>
        <begin position="1"/>
        <end position="48"/>
    </location>
</feature>
<gene>
    <name evidence="2" type="ORF">H1S01_07040</name>
</gene>